<feature type="domain" description="RRM Nup35-type" evidence="3">
    <location>
        <begin position="459"/>
        <end position="545"/>
    </location>
</feature>
<feature type="compositionally biased region" description="Low complexity" evidence="2">
    <location>
        <begin position="290"/>
        <end position="299"/>
    </location>
</feature>
<dbReference type="Gene3D" id="3.30.70.330">
    <property type="match status" value="1"/>
</dbReference>
<feature type="compositionally biased region" description="Low complexity" evidence="2">
    <location>
        <begin position="8"/>
        <end position="27"/>
    </location>
</feature>
<feature type="compositionally biased region" description="Low complexity" evidence="2">
    <location>
        <begin position="126"/>
        <end position="148"/>
    </location>
</feature>
<keyword evidence="1" id="KW-0653">Protein transport</keyword>
<dbReference type="EMBL" id="JAAAXW010000244">
    <property type="protein sequence ID" value="KAF9539457.1"/>
    <property type="molecule type" value="Genomic_DNA"/>
</dbReference>
<keyword evidence="1" id="KW-0811">Translocation</keyword>
<feature type="compositionally biased region" description="Polar residues" evidence="2">
    <location>
        <begin position="89"/>
        <end position="102"/>
    </location>
</feature>
<reference evidence="4" key="1">
    <citation type="journal article" date="2020" name="Fungal Divers.">
        <title>Resolving the Mortierellaceae phylogeny through synthesis of multi-gene phylogenetics and phylogenomics.</title>
        <authorList>
            <person name="Vandepol N."/>
            <person name="Liber J."/>
            <person name="Desiro A."/>
            <person name="Na H."/>
            <person name="Kennedy M."/>
            <person name="Barry K."/>
            <person name="Grigoriev I.V."/>
            <person name="Miller A.N."/>
            <person name="O'Donnell K."/>
            <person name="Stajich J.E."/>
            <person name="Bonito G."/>
        </authorList>
    </citation>
    <scope>NUCLEOTIDE SEQUENCE</scope>
    <source>
        <strain evidence="4">NRRL 2591</strain>
    </source>
</reference>
<feature type="compositionally biased region" description="Basic and acidic residues" evidence="2">
    <location>
        <begin position="683"/>
        <end position="710"/>
    </location>
</feature>
<gene>
    <name evidence="4" type="ORF">EC957_005379</name>
</gene>
<keyword evidence="1" id="KW-0906">Nuclear pore complex</keyword>
<feature type="compositionally biased region" description="Polar residues" evidence="2">
    <location>
        <begin position="250"/>
        <end position="262"/>
    </location>
</feature>
<dbReference type="InterPro" id="IPR007846">
    <property type="entry name" value="RRM_NUP35_dom"/>
</dbReference>
<feature type="region of interest" description="Disordered" evidence="2">
    <location>
        <begin position="1"/>
        <end position="29"/>
    </location>
</feature>
<feature type="region of interest" description="Disordered" evidence="2">
    <location>
        <begin position="126"/>
        <end position="217"/>
    </location>
</feature>
<dbReference type="GO" id="GO:0005643">
    <property type="term" value="C:nuclear pore"/>
    <property type="evidence" value="ECO:0007669"/>
    <property type="project" value="UniProtKB-UniRule"/>
</dbReference>
<dbReference type="Pfam" id="PF05172">
    <property type="entry name" value="RRM_Nup35"/>
    <property type="match status" value="1"/>
</dbReference>
<evidence type="ECO:0000313" key="4">
    <source>
        <dbReference type="EMBL" id="KAF9539457.1"/>
    </source>
</evidence>
<feature type="compositionally biased region" description="Polar residues" evidence="2">
    <location>
        <begin position="737"/>
        <end position="770"/>
    </location>
</feature>
<protein>
    <recommendedName>
        <fullName evidence="3">RRM Nup35-type domain-containing protein</fullName>
    </recommendedName>
</protein>
<feature type="compositionally biased region" description="Low complexity" evidence="2">
    <location>
        <begin position="899"/>
        <end position="908"/>
    </location>
</feature>
<evidence type="ECO:0000313" key="5">
    <source>
        <dbReference type="Proteomes" id="UP000723463"/>
    </source>
</evidence>
<dbReference type="Proteomes" id="UP000723463">
    <property type="component" value="Unassembled WGS sequence"/>
</dbReference>
<feature type="region of interest" description="Disordered" evidence="2">
    <location>
        <begin position="672"/>
        <end position="721"/>
    </location>
</feature>
<proteinExistence type="predicted"/>
<dbReference type="InterPro" id="IPR012677">
    <property type="entry name" value="Nucleotide-bd_a/b_plait_sf"/>
</dbReference>
<feature type="region of interest" description="Disordered" evidence="2">
    <location>
        <begin position="819"/>
        <end position="859"/>
    </location>
</feature>
<feature type="compositionally biased region" description="Polar residues" evidence="2">
    <location>
        <begin position="50"/>
        <end position="63"/>
    </location>
</feature>
<comment type="caution">
    <text evidence="4">The sequence shown here is derived from an EMBL/GenBank/DDBJ whole genome shotgun (WGS) entry which is preliminary data.</text>
</comment>
<accession>A0A9P6F114</accession>
<keyword evidence="1" id="KW-0813">Transport</keyword>
<evidence type="ECO:0000259" key="3">
    <source>
        <dbReference type="PROSITE" id="PS51472"/>
    </source>
</evidence>
<dbReference type="AlphaFoldDB" id="A0A9P6F114"/>
<feature type="region of interest" description="Disordered" evidence="2">
    <location>
        <begin position="244"/>
        <end position="305"/>
    </location>
</feature>
<name>A0A9P6F114_9FUNG</name>
<dbReference type="PROSITE" id="PS51472">
    <property type="entry name" value="RRM_NUP35"/>
    <property type="match status" value="1"/>
</dbReference>
<feature type="compositionally biased region" description="Low complexity" evidence="2">
    <location>
        <begin position="839"/>
        <end position="856"/>
    </location>
</feature>
<sequence length="936" mass="98563">MSMFTFNTTTGSLSSSQGRSSTSSTKSNYVPSTYIAKQLQLEEEAKRQGHQLNSQNGTSTLRTDSTEHWRGPGDVLAPGYGSGPLGYQLPTQGSTASSARSQSLFDDNRNASILGAGVGIGIHGASSINNNTTTTTTSSREPGSPTSTRLYPNLHASSSPEQSSSPRSILRGGEQRQDLNKDEGTLRKSTSVRFNAAANDIGTPRPGTPSIYNQNGAGSPFFNSSSIHSSANLQSALKEPGKVDVLSHRAASTGQPQKNSSLGPALGSVSGTAQSPPTYSSPKMQNEYLSSSSMRSSSSQYQNANSGGSMSLFQFGVDGNLLRQNSKASTLLTKTSLDEDEDDKERERYMPVVLLDTPGTKGSKIEPFVDGANDKSDWESNSFQQAESSSRVAPHLIGEDAPPVETLFDVAKKEKYYSRQAPTFDKNTAPLQDTRADTTMNGASQGEASSSSFLVSSTNEGFDSIITYGFPPEATSYVLNQFRSFGMILRYESGVYGQVEAESFNWLKIHYNGAWAARNAITRHLKSVGKFIVGVHACPSFSAQKRQSSSSPDMSMDTRDDGDMSARQTIGNELTEAEAREVQAGVDTLLRMRAQSLHADVGYTQSAQNASTIARQASLYESWSQGSANALGQSQFGTSTLGGSGAGALARSSAMDQGEDDMAYILSHSLTSGGSLARSGRGRGFERNGQDEFSRSRSKDQLGQDQEPKLGGESTLGLDSKGAELSSSVGFRPLFGQSESRGLNSSGAGASQDSLLQQSTASHSAFDASRQQQLQQEALLGSRHRLSLRRPLGESTVSDSTLFASTGGVLMDSDVLAGASSTNSAPGSPFHVQKKQRLSSSLFAPSSSAPTSAPISQAQFGTGRNRASVLIDNPDLVDEWGTPLLSKMKAAGGTGAGAPGSAAANGAANAGGAGGAGTESMIASVFNMAKKRLFWG</sequence>
<evidence type="ECO:0000256" key="2">
    <source>
        <dbReference type="SAM" id="MobiDB-lite"/>
    </source>
</evidence>
<keyword evidence="1" id="KW-0539">Nucleus</keyword>
<feature type="compositionally biased region" description="Basic and acidic residues" evidence="2">
    <location>
        <begin position="173"/>
        <end position="186"/>
    </location>
</feature>
<keyword evidence="1" id="KW-0509">mRNA transport</keyword>
<feature type="region of interest" description="Disordered" evidence="2">
    <location>
        <begin position="891"/>
        <end position="914"/>
    </location>
</feature>
<feature type="region of interest" description="Disordered" evidence="2">
    <location>
        <begin position="736"/>
        <end position="770"/>
    </location>
</feature>
<feature type="region of interest" description="Disordered" evidence="2">
    <location>
        <begin position="45"/>
        <end position="102"/>
    </location>
</feature>
<dbReference type="GO" id="GO:0051028">
    <property type="term" value="P:mRNA transport"/>
    <property type="evidence" value="ECO:0007669"/>
    <property type="project" value="UniProtKB-UniRule"/>
</dbReference>
<feature type="region of interest" description="Disordered" evidence="2">
    <location>
        <begin position="543"/>
        <end position="565"/>
    </location>
</feature>
<keyword evidence="5" id="KW-1185">Reference proteome</keyword>
<feature type="compositionally biased region" description="Low complexity" evidence="2">
    <location>
        <begin position="157"/>
        <end position="168"/>
    </location>
</feature>
<feature type="compositionally biased region" description="Polar residues" evidence="2">
    <location>
        <begin position="269"/>
        <end position="289"/>
    </location>
</feature>
<evidence type="ECO:0000256" key="1">
    <source>
        <dbReference type="PROSITE-ProRule" id="PRU00804"/>
    </source>
</evidence>
<organism evidence="4 5">
    <name type="scientific">Mortierella hygrophila</name>
    <dbReference type="NCBI Taxonomy" id="979708"/>
    <lineage>
        <taxon>Eukaryota</taxon>
        <taxon>Fungi</taxon>
        <taxon>Fungi incertae sedis</taxon>
        <taxon>Mucoromycota</taxon>
        <taxon>Mortierellomycotina</taxon>
        <taxon>Mortierellomycetes</taxon>
        <taxon>Mortierellales</taxon>
        <taxon>Mortierellaceae</taxon>
        <taxon>Mortierella</taxon>
    </lineage>
</organism>